<dbReference type="Gene3D" id="3.30.70.1450">
    <property type="entry name" value="Regulator of K+ conductance, C-terminal domain"/>
    <property type="match status" value="1"/>
</dbReference>
<dbReference type="KEGG" id="pbap:Pla133_43660"/>
<dbReference type="Pfam" id="PF02080">
    <property type="entry name" value="TrkA_C"/>
    <property type="match status" value="1"/>
</dbReference>
<dbReference type="PANTHER" id="PTHR43833">
    <property type="entry name" value="POTASSIUM CHANNEL PROTEIN 2-RELATED-RELATED"/>
    <property type="match status" value="1"/>
</dbReference>
<evidence type="ECO:0000259" key="2">
    <source>
        <dbReference type="PROSITE" id="PS51202"/>
    </source>
</evidence>
<keyword evidence="4" id="KW-1185">Reference proteome</keyword>
<dbReference type="InterPro" id="IPR003148">
    <property type="entry name" value="RCK_N"/>
</dbReference>
<dbReference type="InterPro" id="IPR050721">
    <property type="entry name" value="Trk_Ktr_HKT_K-transport"/>
</dbReference>
<dbReference type="PROSITE" id="PS51201">
    <property type="entry name" value="RCK_N"/>
    <property type="match status" value="1"/>
</dbReference>
<evidence type="ECO:0000313" key="4">
    <source>
        <dbReference type="Proteomes" id="UP000316921"/>
    </source>
</evidence>
<dbReference type="Gene3D" id="3.40.50.720">
    <property type="entry name" value="NAD(P)-binding Rossmann-like Domain"/>
    <property type="match status" value="1"/>
</dbReference>
<feature type="domain" description="RCK N-terminal" evidence="1">
    <location>
        <begin position="2"/>
        <end position="119"/>
    </location>
</feature>
<dbReference type="SUPFAM" id="SSF116726">
    <property type="entry name" value="TrkA C-terminal domain-like"/>
    <property type="match status" value="1"/>
</dbReference>
<sequence length="219" mass="23157">MKQQVLVVGLGQFGMAAARALSAGGVKVLAVDVDDNLVRLASTFAAEAVRLDATDEEALATTSPAQRNVCLCAIGHEAREASIICTALLRQMGAKRVIARANDDVHARILTLVGASVVVNPEREYGERFANRIVYQDIRGEMALGEGLIVTEIDLPDDFAGQTLGELRLPVRFGVTVVAIRRSGSGQITSPGPESQLEQGDILVVVAKPGAVPRMIEGS</sequence>
<dbReference type="GO" id="GO:0008324">
    <property type="term" value="F:monoatomic cation transmembrane transporter activity"/>
    <property type="evidence" value="ECO:0007669"/>
    <property type="project" value="InterPro"/>
</dbReference>
<dbReference type="GO" id="GO:0006813">
    <property type="term" value="P:potassium ion transport"/>
    <property type="evidence" value="ECO:0007669"/>
    <property type="project" value="InterPro"/>
</dbReference>
<proteinExistence type="predicted"/>
<dbReference type="PANTHER" id="PTHR43833:SF7">
    <property type="entry name" value="KTR SYSTEM POTASSIUM UPTAKE PROTEIN C"/>
    <property type="match status" value="1"/>
</dbReference>
<dbReference type="SUPFAM" id="SSF51735">
    <property type="entry name" value="NAD(P)-binding Rossmann-fold domains"/>
    <property type="match status" value="1"/>
</dbReference>
<accession>A0A518BQJ3</accession>
<organism evidence="3 4">
    <name type="scientific">Engelhardtia mirabilis</name>
    <dbReference type="NCBI Taxonomy" id="2528011"/>
    <lineage>
        <taxon>Bacteria</taxon>
        <taxon>Pseudomonadati</taxon>
        <taxon>Planctomycetota</taxon>
        <taxon>Planctomycetia</taxon>
        <taxon>Planctomycetia incertae sedis</taxon>
        <taxon>Engelhardtia</taxon>
    </lineage>
</organism>
<dbReference type="EMBL" id="CP036287">
    <property type="protein sequence ID" value="QDU69248.1"/>
    <property type="molecule type" value="Genomic_DNA"/>
</dbReference>
<reference evidence="3 4" key="1">
    <citation type="submission" date="2019-02" db="EMBL/GenBank/DDBJ databases">
        <title>Deep-cultivation of Planctomycetes and their phenomic and genomic characterization uncovers novel biology.</title>
        <authorList>
            <person name="Wiegand S."/>
            <person name="Jogler M."/>
            <person name="Boedeker C."/>
            <person name="Pinto D."/>
            <person name="Vollmers J."/>
            <person name="Rivas-Marin E."/>
            <person name="Kohn T."/>
            <person name="Peeters S.H."/>
            <person name="Heuer A."/>
            <person name="Rast P."/>
            <person name="Oberbeckmann S."/>
            <person name="Bunk B."/>
            <person name="Jeske O."/>
            <person name="Meyerdierks A."/>
            <person name="Storesund J.E."/>
            <person name="Kallscheuer N."/>
            <person name="Luecker S."/>
            <person name="Lage O.M."/>
            <person name="Pohl T."/>
            <person name="Merkel B.J."/>
            <person name="Hornburger P."/>
            <person name="Mueller R.-W."/>
            <person name="Bruemmer F."/>
            <person name="Labrenz M."/>
            <person name="Spormann A.M."/>
            <person name="Op den Camp H."/>
            <person name="Overmann J."/>
            <person name="Amann R."/>
            <person name="Jetten M.S.M."/>
            <person name="Mascher T."/>
            <person name="Medema M.H."/>
            <person name="Devos D.P."/>
            <person name="Kaster A.-K."/>
            <person name="Ovreas L."/>
            <person name="Rohde M."/>
            <person name="Galperin M.Y."/>
            <person name="Jogler C."/>
        </authorList>
    </citation>
    <scope>NUCLEOTIDE SEQUENCE [LARGE SCALE GENOMIC DNA]</scope>
    <source>
        <strain evidence="3 4">Pla133</strain>
    </source>
</reference>
<name>A0A518BQJ3_9BACT</name>
<evidence type="ECO:0000313" key="3">
    <source>
        <dbReference type="EMBL" id="QDU69248.1"/>
    </source>
</evidence>
<dbReference type="AlphaFoldDB" id="A0A518BQJ3"/>
<feature type="domain" description="RCK C-terminal" evidence="2">
    <location>
        <begin position="138"/>
        <end position="219"/>
    </location>
</feature>
<dbReference type="Proteomes" id="UP000316921">
    <property type="component" value="Chromosome"/>
</dbReference>
<dbReference type="Pfam" id="PF02254">
    <property type="entry name" value="TrkA_N"/>
    <property type="match status" value="1"/>
</dbReference>
<protein>
    <submittedName>
        <fullName evidence="3">Ktr system potassium uptake protein A</fullName>
    </submittedName>
</protein>
<dbReference type="InterPro" id="IPR036291">
    <property type="entry name" value="NAD(P)-bd_dom_sf"/>
</dbReference>
<dbReference type="PROSITE" id="PS51202">
    <property type="entry name" value="RCK_C"/>
    <property type="match status" value="1"/>
</dbReference>
<gene>
    <name evidence="3" type="primary">ktrA</name>
    <name evidence="3" type="ORF">Pla133_43660</name>
</gene>
<dbReference type="RefSeq" id="WP_145068974.1">
    <property type="nucleotide sequence ID" value="NZ_CP036287.1"/>
</dbReference>
<dbReference type="InterPro" id="IPR006037">
    <property type="entry name" value="RCK_C"/>
</dbReference>
<dbReference type="InterPro" id="IPR036721">
    <property type="entry name" value="RCK_C_sf"/>
</dbReference>
<evidence type="ECO:0000259" key="1">
    <source>
        <dbReference type="PROSITE" id="PS51201"/>
    </source>
</evidence>